<dbReference type="AlphaFoldDB" id="A0A1H7SYW0"/>
<feature type="compositionally biased region" description="Polar residues" evidence="1">
    <location>
        <begin position="426"/>
        <end position="448"/>
    </location>
</feature>
<sequence>MRNLRAVLRHTKGAALPMLAAGLLPAIAALGSAIDMGRIYVAKSALQAGVDAAALAGARSYAVTGNVPNSREAQVDAYFYGNFPKETMGSSGLVLTPTFQTVNKRNQTSVTASVNIPMTFMRTFGIEQQKISAIATAEIQPHPLEIMMVLDNTGSLKADLPASNGSPSKTRITALKDASKSFLDILYQGADNRDDLAMGFVMYDITANVGKLLPSSMVRQRFGFNDALATQFGGGWPAQPLLWKGCVFDDATVQNMTSDISYRDPGAWDIDRSLPGEGAHPPIEPYFIPPFWTPREKAAPDKPGKGKGRPGNASAADPNGEYYKYAGGEADFNLYKLHPQFADAMLNYDKSDANPYRPWFYTYYLGLNNGAATSGDDVITRVGGGYYDPDTMDWDFASNTGTPFEIHYDRIPRFQADWKDARDSRVNPQGGSTNNGGANRTEAPSPNWQCPEEAEPVTYGRSKAYWTDVIEKKNAAIYPANGTLHHAGLLWGYRLLVRDDVFKRSNPVNEDAKRALVFMTDGETALSTAPNGYANRTWTFYGNYGDAPISKNVGDLTRQSELRFSKTCASMQAEKNPPKVYIVALTTTDKKTLDMFEQCAPGHVYRTSDAATLKAAFDDIASELVDLHLVK</sequence>
<feature type="region of interest" description="Disordered" evidence="1">
    <location>
        <begin position="422"/>
        <end position="451"/>
    </location>
</feature>
<dbReference type="Gene3D" id="3.40.50.410">
    <property type="entry name" value="von Willebrand factor, type A domain"/>
    <property type="match status" value="2"/>
</dbReference>
<reference evidence="4" key="1">
    <citation type="submission" date="2016-10" db="EMBL/GenBank/DDBJ databases">
        <authorList>
            <person name="Varghese N."/>
            <person name="Submissions S."/>
        </authorList>
    </citation>
    <scope>NUCLEOTIDE SEQUENCE [LARGE SCALE GENOMIC DNA]</scope>
    <source>
        <strain evidence="4">JS21-1</strain>
    </source>
</reference>
<name>A0A1H7SYW0_9SPHN</name>
<feature type="domain" description="Putative Flp pilus-assembly TadG-like N-terminal" evidence="2">
    <location>
        <begin position="13"/>
        <end position="59"/>
    </location>
</feature>
<dbReference type="InterPro" id="IPR036465">
    <property type="entry name" value="vWFA_dom_sf"/>
</dbReference>
<proteinExistence type="predicted"/>
<dbReference type="RefSeq" id="WP_177171665.1">
    <property type="nucleotide sequence ID" value="NZ_FNZZ01000005.1"/>
</dbReference>
<accession>A0A1H7SYW0</accession>
<evidence type="ECO:0000256" key="1">
    <source>
        <dbReference type="SAM" id="MobiDB-lite"/>
    </source>
</evidence>
<dbReference type="InterPro" id="IPR028087">
    <property type="entry name" value="Tad_N"/>
</dbReference>
<keyword evidence="4" id="KW-1185">Reference proteome</keyword>
<evidence type="ECO:0000313" key="4">
    <source>
        <dbReference type="Proteomes" id="UP000199214"/>
    </source>
</evidence>
<dbReference type="Pfam" id="PF13400">
    <property type="entry name" value="Tad"/>
    <property type="match status" value="1"/>
</dbReference>
<evidence type="ECO:0000313" key="3">
    <source>
        <dbReference type="EMBL" id="SEL77429.1"/>
    </source>
</evidence>
<evidence type="ECO:0000259" key="2">
    <source>
        <dbReference type="Pfam" id="PF13400"/>
    </source>
</evidence>
<dbReference type="EMBL" id="FNZZ01000005">
    <property type="protein sequence ID" value="SEL77429.1"/>
    <property type="molecule type" value="Genomic_DNA"/>
</dbReference>
<dbReference type="SUPFAM" id="SSF53300">
    <property type="entry name" value="vWA-like"/>
    <property type="match status" value="1"/>
</dbReference>
<protein>
    <submittedName>
        <fullName evidence="3">Putative Flp pilus-assembly TadE/G-like</fullName>
    </submittedName>
</protein>
<feature type="region of interest" description="Disordered" evidence="1">
    <location>
        <begin position="297"/>
        <end position="318"/>
    </location>
</feature>
<organism evidence="3 4">
    <name type="scientific">Sphingomonas palmae</name>
    <dbReference type="NCBI Taxonomy" id="1855283"/>
    <lineage>
        <taxon>Bacteria</taxon>
        <taxon>Pseudomonadati</taxon>
        <taxon>Pseudomonadota</taxon>
        <taxon>Alphaproteobacteria</taxon>
        <taxon>Sphingomonadales</taxon>
        <taxon>Sphingomonadaceae</taxon>
        <taxon>Sphingomonas</taxon>
    </lineage>
</organism>
<gene>
    <name evidence="3" type="ORF">SAMN05216382_2607</name>
</gene>
<dbReference type="Proteomes" id="UP000199214">
    <property type="component" value="Unassembled WGS sequence"/>
</dbReference>
<dbReference type="STRING" id="1855283.SAMN05216382_2607"/>